<evidence type="ECO:0000256" key="4">
    <source>
        <dbReference type="PROSITE-ProRule" id="PRU00027"/>
    </source>
</evidence>
<dbReference type="AlphaFoldDB" id="A0A6A4T7G0"/>
<reference evidence="7 8" key="1">
    <citation type="submission" date="2019-06" db="EMBL/GenBank/DDBJ databases">
        <title>Draft genomes of female and male turbot (Scophthalmus maximus).</title>
        <authorList>
            <person name="Xu H."/>
            <person name="Xu X.-W."/>
            <person name="Shao C."/>
            <person name="Chen S."/>
        </authorList>
    </citation>
    <scope>NUCLEOTIDE SEQUENCE [LARGE SCALE GENOMIC DNA]</scope>
    <source>
        <strain evidence="7">Ysfricsl-2016a</strain>
        <tissue evidence="7">Blood</tissue>
    </source>
</reference>
<dbReference type="GO" id="GO:0008270">
    <property type="term" value="F:zinc ion binding"/>
    <property type="evidence" value="ECO:0007669"/>
    <property type="project" value="UniProtKB-KW"/>
</dbReference>
<evidence type="ECO:0000259" key="6">
    <source>
        <dbReference type="PROSITE" id="PS50808"/>
    </source>
</evidence>
<feature type="compositionally biased region" description="Basic residues" evidence="5">
    <location>
        <begin position="85"/>
        <end position="94"/>
    </location>
</feature>
<feature type="domain" description="BED-type" evidence="6">
    <location>
        <begin position="32"/>
        <end position="96"/>
    </location>
</feature>
<evidence type="ECO:0000256" key="1">
    <source>
        <dbReference type="ARBA" id="ARBA00022723"/>
    </source>
</evidence>
<gene>
    <name evidence="7" type="ORF">F2P81_009485</name>
</gene>
<dbReference type="PANTHER" id="PTHR47501:SF7">
    <property type="entry name" value="TRANSPOSASE"/>
    <property type="match status" value="1"/>
</dbReference>
<protein>
    <recommendedName>
        <fullName evidence="6">BED-type domain-containing protein</fullName>
    </recommendedName>
</protein>
<name>A0A6A4T7G0_SCOMX</name>
<evidence type="ECO:0000313" key="8">
    <source>
        <dbReference type="Proteomes" id="UP000438429"/>
    </source>
</evidence>
<comment type="caution">
    <text evidence="7">The sequence shown here is derived from an EMBL/GenBank/DDBJ whole genome shotgun (WGS) entry which is preliminary data.</text>
</comment>
<proteinExistence type="predicted"/>
<accession>A0A6A4T7G0</accession>
<feature type="region of interest" description="Disordered" evidence="5">
    <location>
        <begin position="1"/>
        <end position="20"/>
    </location>
</feature>
<keyword evidence="1" id="KW-0479">Metal-binding</keyword>
<keyword evidence="2 4" id="KW-0863">Zinc-finger</keyword>
<keyword evidence="3" id="KW-0862">Zinc</keyword>
<dbReference type="SUPFAM" id="SSF53098">
    <property type="entry name" value="Ribonuclease H-like"/>
    <property type="match status" value="1"/>
</dbReference>
<dbReference type="PROSITE" id="PS50808">
    <property type="entry name" value="ZF_BED"/>
    <property type="match status" value="1"/>
</dbReference>
<dbReference type="PANTHER" id="PTHR47501">
    <property type="entry name" value="TRANSPOSASE-RELATED"/>
    <property type="match status" value="1"/>
</dbReference>
<dbReference type="GO" id="GO:0003677">
    <property type="term" value="F:DNA binding"/>
    <property type="evidence" value="ECO:0007669"/>
    <property type="project" value="InterPro"/>
</dbReference>
<evidence type="ECO:0000313" key="7">
    <source>
        <dbReference type="EMBL" id="KAF0039001.1"/>
    </source>
</evidence>
<evidence type="ECO:0000256" key="3">
    <source>
        <dbReference type="ARBA" id="ARBA00022833"/>
    </source>
</evidence>
<evidence type="ECO:0000256" key="2">
    <source>
        <dbReference type="ARBA" id="ARBA00022771"/>
    </source>
</evidence>
<dbReference type="EMBL" id="VEVO01000008">
    <property type="protein sequence ID" value="KAF0039001.1"/>
    <property type="molecule type" value="Genomic_DNA"/>
</dbReference>
<dbReference type="InterPro" id="IPR003656">
    <property type="entry name" value="Znf_BED"/>
</dbReference>
<dbReference type="Proteomes" id="UP000438429">
    <property type="component" value="Unassembled WGS sequence"/>
</dbReference>
<feature type="region of interest" description="Disordered" evidence="5">
    <location>
        <begin position="85"/>
        <end position="114"/>
    </location>
</feature>
<sequence>MVEIDMATSAVNVDEEDTEDVTTLTASPLVEDDSHPPWTYLATMFGYLGMGENPKTYRMKCLLCLPKCHEVKAFKKSPSNLKKHIERAHPHHLKKYEQLTSKKRKRASEAGTSTLKQTTLLDTRSMSQSAVDRAIVKFHPVEHTFLKEYYTTMSPVAQSINILQGEAEVQMGWLHLTISLLSSKLEKIKIALKHCKPLVEAIQVGIQNCFGEMLRDPELIAAAILIPKFRTAWIKDNATLRIRLDYIREQLEDPSISADVGSGSSDEGDFFHVLKSSHETPSATKQLDSYLTYSTDTSRY</sequence>
<organism evidence="7 8">
    <name type="scientific">Scophthalmus maximus</name>
    <name type="common">Turbot</name>
    <name type="synonym">Psetta maxima</name>
    <dbReference type="NCBI Taxonomy" id="52904"/>
    <lineage>
        <taxon>Eukaryota</taxon>
        <taxon>Metazoa</taxon>
        <taxon>Chordata</taxon>
        <taxon>Craniata</taxon>
        <taxon>Vertebrata</taxon>
        <taxon>Euteleostomi</taxon>
        <taxon>Actinopterygii</taxon>
        <taxon>Neopterygii</taxon>
        <taxon>Teleostei</taxon>
        <taxon>Neoteleostei</taxon>
        <taxon>Acanthomorphata</taxon>
        <taxon>Carangaria</taxon>
        <taxon>Pleuronectiformes</taxon>
        <taxon>Pleuronectoidei</taxon>
        <taxon>Scophthalmidae</taxon>
        <taxon>Scophthalmus</taxon>
    </lineage>
</organism>
<evidence type="ECO:0000256" key="5">
    <source>
        <dbReference type="SAM" id="MobiDB-lite"/>
    </source>
</evidence>
<dbReference type="InterPro" id="IPR012337">
    <property type="entry name" value="RNaseH-like_sf"/>
</dbReference>